<dbReference type="AlphaFoldDB" id="A0A1H4G1W4"/>
<accession>A0A1H4G1W4</accession>
<protein>
    <submittedName>
        <fullName evidence="1">YD repeat-containing protein</fullName>
    </submittedName>
</protein>
<dbReference type="PANTHER" id="PTHR32305:SF15">
    <property type="entry name" value="PROTEIN RHSA-RELATED"/>
    <property type="match status" value="1"/>
</dbReference>
<organism evidence="1 2">
    <name type="scientific">Lonsdalea quercina</name>
    <dbReference type="NCBI Taxonomy" id="71657"/>
    <lineage>
        <taxon>Bacteria</taxon>
        <taxon>Pseudomonadati</taxon>
        <taxon>Pseudomonadota</taxon>
        <taxon>Gammaproteobacteria</taxon>
        <taxon>Enterobacterales</taxon>
        <taxon>Pectobacteriaceae</taxon>
        <taxon>Lonsdalea</taxon>
    </lineage>
</organism>
<proteinExistence type="predicted"/>
<dbReference type="STRING" id="71657.SAMN02982996_03354"/>
<gene>
    <name evidence="1" type="ORF">SAMN02982996_03354</name>
</gene>
<name>A0A1H4G1W4_9GAMM</name>
<evidence type="ECO:0000313" key="2">
    <source>
        <dbReference type="Proteomes" id="UP000187280"/>
    </source>
</evidence>
<reference evidence="1 2" key="1">
    <citation type="submission" date="2016-10" db="EMBL/GenBank/DDBJ databases">
        <authorList>
            <person name="de Groot N.N."/>
        </authorList>
    </citation>
    <scope>NUCLEOTIDE SEQUENCE [LARGE SCALE GENOMIC DNA]</scope>
    <source>
        <strain evidence="1 2">ATCC 29281</strain>
    </source>
</reference>
<dbReference type="Gene3D" id="2.180.10.10">
    <property type="entry name" value="RHS repeat-associated core"/>
    <property type="match status" value="1"/>
</dbReference>
<evidence type="ECO:0000313" key="1">
    <source>
        <dbReference type="EMBL" id="SEB03514.1"/>
    </source>
</evidence>
<sequence>MVQAYNRSGQVISERVNGQEIISDYDASGYRAQVNGLLAPLQQQWQSGRLSALGVGSHQALSFSHTDAGQESLRSNGAGFALSQSWSETGLLERQALVNGGGSEPHHLERRYRYDVLDRLVGIKDAHWGEQDFRLNGNGQVTAERRNGRWRQAKLFGYDSEQNLCEVSEIMASSGVPLSVSQAVSEGQRRYDGAGRIVERGDVRYEYDVCGGLACRMARAGDMATMRSDAG</sequence>
<dbReference type="PANTHER" id="PTHR32305">
    <property type="match status" value="1"/>
</dbReference>
<dbReference type="EMBL" id="FNQS01000019">
    <property type="protein sequence ID" value="SEB03514.1"/>
    <property type="molecule type" value="Genomic_DNA"/>
</dbReference>
<keyword evidence="2" id="KW-1185">Reference proteome</keyword>
<dbReference type="InterPro" id="IPR050708">
    <property type="entry name" value="T6SS_VgrG/RHS"/>
</dbReference>
<dbReference type="Proteomes" id="UP000187280">
    <property type="component" value="Unassembled WGS sequence"/>
</dbReference>